<dbReference type="SUPFAM" id="SSF51445">
    <property type="entry name" value="(Trans)glycosidases"/>
    <property type="match status" value="1"/>
</dbReference>
<dbReference type="InterPro" id="IPR045857">
    <property type="entry name" value="O16G_dom_2"/>
</dbReference>
<evidence type="ECO:0000256" key="1">
    <source>
        <dbReference type="ARBA" id="ARBA00008061"/>
    </source>
</evidence>
<organism evidence="3 4">
    <name type="scientific">Naasia aerilata</name>
    <dbReference type="NCBI Taxonomy" id="1162966"/>
    <lineage>
        <taxon>Bacteria</taxon>
        <taxon>Bacillati</taxon>
        <taxon>Actinomycetota</taxon>
        <taxon>Actinomycetes</taxon>
        <taxon>Micrococcales</taxon>
        <taxon>Microbacteriaceae</taxon>
        <taxon>Naasia</taxon>
    </lineage>
</organism>
<dbReference type="Gene3D" id="3.90.400.10">
    <property type="entry name" value="Oligo-1,6-glucosidase, Domain 2"/>
    <property type="match status" value="1"/>
</dbReference>
<proteinExistence type="inferred from homology"/>
<dbReference type="Proteomes" id="UP001321498">
    <property type="component" value="Chromosome"/>
</dbReference>
<evidence type="ECO:0000313" key="4">
    <source>
        <dbReference type="Proteomes" id="UP001321498"/>
    </source>
</evidence>
<accession>A0ABM8GET9</accession>
<feature type="domain" description="Glycosyl hydrolase family 13 catalytic" evidence="2">
    <location>
        <begin position="35"/>
        <end position="415"/>
    </location>
</feature>
<dbReference type="InterPro" id="IPR006047">
    <property type="entry name" value="GH13_cat_dom"/>
</dbReference>
<evidence type="ECO:0000313" key="3">
    <source>
        <dbReference type="EMBL" id="BDZ46833.1"/>
    </source>
</evidence>
<dbReference type="PANTHER" id="PTHR10357:SF179">
    <property type="entry name" value="NEUTRAL AND BASIC AMINO ACID TRANSPORT PROTEIN RBAT"/>
    <property type="match status" value="1"/>
</dbReference>
<keyword evidence="4" id="KW-1185">Reference proteome</keyword>
<reference evidence="4" key="1">
    <citation type="journal article" date="2019" name="Int. J. Syst. Evol. Microbiol.">
        <title>The Global Catalogue of Microorganisms (GCM) 10K type strain sequencing project: providing services to taxonomists for standard genome sequencing and annotation.</title>
        <authorList>
            <consortium name="The Broad Institute Genomics Platform"/>
            <consortium name="The Broad Institute Genome Sequencing Center for Infectious Disease"/>
            <person name="Wu L."/>
            <person name="Ma J."/>
        </authorList>
    </citation>
    <scope>NUCLEOTIDE SEQUENCE [LARGE SCALE GENOMIC DNA]</scope>
    <source>
        <strain evidence="4">NBRC 108725</strain>
    </source>
</reference>
<sequence>MDLRPRRSAGGPRARVPALSDTDSAAWWQSALIYEVYPRSFADADGNGVGDLRGVIDRLPYLSSLGVDGIWLTPFMHSPQVDQGYDVSDYCDVDPLFGSLGDLDELLDAAHWRGIRIIVDVVPNHASTAHPLFRQAVEDGPGSPARELFHFAQGKPCGMPPNDWPSVFGGPAWTRVAPDSSTDIDWYLHLFSPAQPDWNWRNPAVGEYFEGVLRFWLDRGVNGVRIDVAHGLFKAVGLPDVGEVPARIDGLRTNPLARDREEVHDVYRRWRRIADEYVPPRVLVGEVNLAPDRAARYTRPDELHQAFAFAFTHVGWDADAWRQVGEDLERVRREHGSVPTWALENHDVVRAVTRFGGGEAGQRRARAAIVALLGLPGSAYVFQGQELGLPEVDVPVEARRDPMWSRGGVSRDGVRVPLPWTESAERAHGFSSSAGAATPWLPQPGDWGRFAVEVQERDPESTLQLFRTAADLRRRLLRAGTLRADQAAHWSVDDGLLLCRRDGGVTIAVAMGGRPARLPDGEVVLASAAVKEGMLPADAAAWVIARR</sequence>
<name>A0ABM8GET9_9MICO</name>
<dbReference type="Gene3D" id="3.20.20.80">
    <property type="entry name" value="Glycosidases"/>
    <property type="match status" value="1"/>
</dbReference>
<dbReference type="RefSeq" id="WP_286276823.1">
    <property type="nucleotide sequence ID" value="NZ_AP027731.1"/>
</dbReference>
<dbReference type="Pfam" id="PF00128">
    <property type="entry name" value="Alpha-amylase"/>
    <property type="match status" value="1"/>
</dbReference>
<dbReference type="InterPro" id="IPR017853">
    <property type="entry name" value="GH"/>
</dbReference>
<dbReference type="PANTHER" id="PTHR10357">
    <property type="entry name" value="ALPHA-AMYLASE FAMILY MEMBER"/>
    <property type="match status" value="1"/>
</dbReference>
<gene>
    <name evidence="3" type="ORF">GCM10025866_27420</name>
</gene>
<comment type="similarity">
    <text evidence="1">Belongs to the glycosyl hydrolase 13 family.</text>
</comment>
<dbReference type="SMART" id="SM00642">
    <property type="entry name" value="Aamy"/>
    <property type="match status" value="1"/>
</dbReference>
<evidence type="ECO:0000259" key="2">
    <source>
        <dbReference type="SMART" id="SM00642"/>
    </source>
</evidence>
<dbReference type="EMBL" id="AP027731">
    <property type="protein sequence ID" value="BDZ46833.1"/>
    <property type="molecule type" value="Genomic_DNA"/>
</dbReference>
<protein>
    <submittedName>
        <fullName evidence="3">Alpha-glucosidase</fullName>
    </submittedName>
</protein>